<gene>
    <name evidence="7" type="ORF">PP2015_3255</name>
</gene>
<accession>A0A0S2K6Q6</accession>
<dbReference type="GO" id="GO:0006508">
    <property type="term" value="P:proteolysis"/>
    <property type="evidence" value="ECO:0007669"/>
    <property type="project" value="UniProtKB-KW"/>
</dbReference>
<evidence type="ECO:0000256" key="3">
    <source>
        <dbReference type="ARBA" id="ARBA00022833"/>
    </source>
</evidence>
<dbReference type="InterPro" id="IPR035986">
    <property type="entry name" value="PKD_dom_sf"/>
</dbReference>
<keyword evidence="4" id="KW-0482">Metalloprotease</keyword>
<dbReference type="STRING" id="161398.PP2015_3255"/>
<dbReference type="InterPro" id="IPR013783">
    <property type="entry name" value="Ig-like_fold"/>
</dbReference>
<evidence type="ECO:0000256" key="4">
    <source>
        <dbReference type="ARBA" id="ARBA00023049"/>
    </source>
</evidence>
<name>A0A0S2K6Q6_9GAMM</name>
<proteinExistence type="predicted"/>
<sequence length="1037" mass="115695">MKYLTTVVLGILGVNAPSFATQYYAVPALTGNANMGVNCIHAPQTINSSGIATKCKQLTVPNNPRIAAQFPVPPKHYTVEFNNPDSPVFSEFNGYPMIIEHSSGKCFLRNELVNTVEPQRNVLPSEFTSFEYDCPTGPEESFDTSRLLYQYTVSGAFQPQNDAHLFASVTMQMAAHYFAELYPQQGELCPEWGGQYCLKQLQQRVGYSVEGQKYSSDWDGEFVNLAEGGSVVGQFSHASSLDIVAHEIGHALLSWNSELLYQGEEPSAVQEAFSDMTALAARDYYIRHIDGGAANSFLQSPMALAWQNSAQKMWWMGTGFNFSGNPLRYIAQPRFDLISIDDTRDLAEANGPHQKAGALNKFFYLLATSEQWSVERAYKLALKAANNCFRRDSGINEAGMCFQSQADYEDKALIGELLRQVGIVSWQSQSEHLAFDIERQLDELRFSVTDNRFSNNQVKRFNVSIDGVPYLAWQKNSGQGSFNKVKAGRLSVPLGAALVELEIQLSNGQTLSAARHVYSADQARCQPMIIGDAMTSLRVNDEPLNVTKAFEQLAVNTALYSQDLLTLSFNTHLNNKVVTVFADLDRDRVFEDDNNSNELIFTQADSSEGASFKLLGAEQINEGPMLLRVRIDDKQKGACEVDNGSQVVDLKVNLKSGSNLQSVDFSSQQVNDQITLTAQATGQGSHTFNWYFNGNLEAENTDTLIRAFTAETLVQVDSLRDGQVVATQQKKVQPVASLDLKIQCAVEGTQCLFSTQHLPLPNSVSARYFWQFGDQVDTKDTRTDTSNFIFDYQSSGQYNANLTVYLDSLNAQFTTSTVVNIENAKPEIVFNTTADPQDPMRILFSVENIDLYKKVFWSVEQKRYEQSDLTREWDYTFNEAGTYPVLLTVIYPDDTPKTIRKEIIVEPAAPVTQPNLQILSIHTDVMSSWYLWSCDTNYARNVLPDSEIKSDCNNAQINSVLVNTNLEDITLLRSDYWVDRNKDGIFSQDEKNTNLSFKFDGSRVPVCVTAYTLEQAGSSSACIAPEGGATFNFYINK</sequence>
<evidence type="ECO:0000256" key="2">
    <source>
        <dbReference type="ARBA" id="ARBA00022801"/>
    </source>
</evidence>
<dbReference type="SUPFAM" id="SSF55486">
    <property type="entry name" value="Metalloproteases ('zincins'), catalytic domain"/>
    <property type="match status" value="1"/>
</dbReference>
<reference evidence="7 8" key="1">
    <citation type="submission" date="2015-11" db="EMBL/GenBank/DDBJ databases">
        <authorList>
            <person name="Zhang Y."/>
            <person name="Guo Z."/>
        </authorList>
    </citation>
    <scope>NUCLEOTIDE SEQUENCE [LARGE SCALE GENOMIC DNA]</scope>
    <source>
        <strain evidence="7 8">KCTC 12086</strain>
    </source>
</reference>
<dbReference type="InterPro" id="IPR001570">
    <property type="entry name" value="Peptidase_M4_C_domain"/>
</dbReference>
<feature type="chain" id="PRO_5006601199" description="Peptidase M4 C-terminal domain-containing protein" evidence="5">
    <location>
        <begin position="21"/>
        <end position="1037"/>
    </location>
</feature>
<keyword evidence="1" id="KW-0645">Protease</keyword>
<organism evidence="7 8">
    <name type="scientific">Pseudoalteromonas phenolica</name>
    <dbReference type="NCBI Taxonomy" id="161398"/>
    <lineage>
        <taxon>Bacteria</taxon>
        <taxon>Pseudomonadati</taxon>
        <taxon>Pseudomonadota</taxon>
        <taxon>Gammaproteobacteria</taxon>
        <taxon>Alteromonadales</taxon>
        <taxon>Pseudoalteromonadaceae</taxon>
        <taxon>Pseudoalteromonas</taxon>
    </lineage>
</organism>
<dbReference type="PANTHER" id="PTHR33794">
    <property type="entry name" value="BACILLOLYSIN"/>
    <property type="match status" value="1"/>
</dbReference>
<dbReference type="EMBL" id="CP013187">
    <property type="protein sequence ID" value="ALO43732.1"/>
    <property type="molecule type" value="Genomic_DNA"/>
</dbReference>
<dbReference type="Pfam" id="PF02868">
    <property type="entry name" value="Peptidase_M4_C"/>
    <property type="match status" value="1"/>
</dbReference>
<dbReference type="AlphaFoldDB" id="A0A0S2K6Q6"/>
<dbReference type="PANTHER" id="PTHR33794:SF1">
    <property type="entry name" value="BACILLOLYSIN"/>
    <property type="match status" value="1"/>
</dbReference>
<dbReference type="Gene3D" id="2.60.40.10">
    <property type="entry name" value="Immunoglobulins"/>
    <property type="match status" value="1"/>
</dbReference>
<dbReference type="SUPFAM" id="SSF49299">
    <property type="entry name" value="PKD domain"/>
    <property type="match status" value="1"/>
</dbReference>
<feature type="signal peptide" evidence="5">
    <location>
        <begin position="1"/>
        <end position="20"/>
    </location>
</feature>
<keyword evidence="8" id="KW-1185">Reference proteome</keyword>
<dbReference type="InterPro" id="IPR027268">
    <property type="entry name" value="Peptidase_M4/M1_CTD_sf"/>
</dbReference>
<evidence type="ECO:0000256" key="5">
    <source>
        <dbReference type="SAM" id="SignalP"/>
    </source>
</evidence>
<dbReference type="PATRIC" id="fig|161398.10.peg.3318"/>
<dbReference type="Proteomes" id="UP000061457">
    <property type="component" value="Chromosome I"/>
</dbReference>
<protein>
    <recommendedName>
        <fullName evidence="6">Peptidase M4 C-terminal domain-containing protein</fullName>
    </recommendedName>
</protein>
<evidence type="ECO:0000313" key="8">
    <source>
        <dbReference type="Proteomes" id="UP000061457"/>
    </source>
</evidence>
<evidence type="ECO:0000259" key="6">
    <source>
        <dbReference type="Pfam" id="PF02868"/>
    </source>
</evidence>
<dbReference type="RefSeq" id="WP_058031377.1">
    <property type="nucleotide sequence ID" value="NZ_CP013187.1"/>
</dbReference>
<keyword evidence="3" id="KW-0862">Zinc</keyword>
<dbReference type="OrthoDB" id="9802811at2"/>
<keyword evidence="2" id="KW-0378">Hydrolase</keyword>
<dbReference type="GO" id="GO:0004222">
    <property type="term" value="F:metalloendopeptidase activity"/>
    <property type="evidence" value="ECO:0007669"/>
    <property type="project" value="InterPro"/>
</dbReference>
<dbReference type="InterPro" id="IPR050728">
    <property type="entry name" value="Zinc_Metalloprotease_M4"/>
</dbReference>
<keyword evidence="5" id="KW-0732">Signal</keyword>
<evidence type="ECO:0000313" key="7">
    <source>
        <dbReference type="EMBL" id="ALO43732.1"/>
    </source>
</evidence>
<evidence type="ECO:0000256" key="1">
    <source>
        <dbReference type="ARBA" id="ARBA00022670"/>
    </source>
</evidence>
<dbReference type="Gene3D" id="3.10.170.10">
    <property type="match status" value="1"/>
</dbReference>
<dbReference type="KEGG" id="pphe:PP2015_3255"/>
<dbReference type="Gene3D" id="1.10.390.10">
    <property type="entry name" value="Neutral Protease Domain 2"/>
    <property type="match status" value="1"/>
</dbReference>
<feature type="domain" description="Peptidase M4 C-terminal" evidence="6">
    <location>
        <begin position="257"/>
        <end position="396"/>
    </location>
</feature>